<dbReference type="OrthoDB" id="9795573at2"/>
<evidence type="ECO:0000313" key="3">
    <source>
        <dbReference type="Proteomes" id="UP000262073"/>
    </source>
</evidence>
<name>A0A346NHB6_9ALTE</name>
<keyword evidence="3" id="KW-1185">Reference proteome</keyword>
<feature type="domain" description="Integrase DNA-binding" evidence="1">
    <location>
        <begin position="2"/>
        <end position="57"/>
    </location>
</feature>
<dbReference type="InterPro" id="IPR025166">
    <property type="entry name" value="Integrase_DNA_bind_dom"/>
</dbReference>
<dbReference type="InterPro" id="IPR038488">
    <property type="entry name" value="Integrase_DNA-bd_sf"/>
</dbReference>
<dbReference type="Gene3D" id="3.30.160.390">
    <property type="entry name" value="Integrase, DNA-binding domain"/>
    <property type="match status" value="1"/>
</dbReference>
<dbReference type="EMBL" id="CP031769">
    <property type="protein sequence ID" value="AXR04923.1"/>
    <property type="molecule type" value="Genomic_DNA"/>
</dbReference>
<dbReference type="RefSeq" id="WP_117314895.1">
    <property type="nucleotide sequence ID" value="NZ_CP031769.1"/>
</dbReference>
<dbReference type="Pfam" id="PF13356">
    <property type="entry name" value="Arm-DNA-bind_3"/>
    <property type="match status" value="1"/>
</dbReference>
<organism evidence="2 3">
    <name type="scientific">Salinimonas sediminis</name>
    <dbReference type="NCBI Taxonomy" id="2303538"/>
    <lineage>
        <taxon>Bacteria</taxon>
        <taxon>Pseudomonadati</taxon>
        <taxon>Pseudomonadota</taxon>
        <taxon>Gammaproteobacteria</taxon>
        <taxon>Alteromonadales</taxon>
        <taxon>Alteromonadaceae</taxon>
        <taxon>Alteromonas/Salinimonas group</taxon>
        <taxon>Salinimonas</taxon>
    </lineage>
</organism>
<dbReference type="KEGG" id="salm:D0Y50_00195"/>
<dbReference type="AlphaFoldDB" id="A0A346NHB6"/>
<proteinExistence type="predicted"/>
<gene>
    <name evidence="2" type="ORF">D0Y50_00195</name>
</gene>
<accession>A0A346NHB6</accession>
<reference evidence="2 3" key="1">
    <citation type="submission" date="2018-08" db="EMBL/GenBank/DDBJ databases">
        <title>Salinimonas sediminis sp. nov., a piezophilic bacterium isolated from a deep-sea sediment sample from the New Britain Trench.</title>
        <authorList>
            <person name="Cao J."/>
        </authorList>
    </citation>
    <scope>NUCLEOTIDE SEQUENCE [LARGE SCALE GENOMIC DNA]</scope>
    <source>
        <strain evidence="2 3">N102</strain>
    </source>
</reference>
<dbReference type="Proteomes" id="UP000262073">
    <property type="component" value="Chromosome"/>
</dbReference>
<evidence type="ECO:0000313" key="2">
    <source>
        <dbReference type="EMBL" id="AXR04923.1"/>
    </source>
</evidence>
<protein>
    <submittedName>
        <fullName evidence="2">DUF4102 domain-containing protein</fullName>
    </submittedName>
</protein>
<sequence length="63" mass="7188">MNDAQIRSLVSKGTPCMVAVDGGLYIRITKEGTPFWVFRYSYNSKRRQMIMGQYGRAGLPSFH</sequence>
<evidence type="ECO:0000259" key="1">
    <source>
        <dbReference type="Pfam" id="PF13356"/>
    </source>
</evidence>